<accession>A0A1V3J303</accession>
<dbReference type="Proteomes" id="UP000188481">
    <property type="component" value="Unassembled WGS sequence"/>
</dbReference>
<dbReference type="STRING" id="1908264.BKK54_09575"/>
<feature type="chain" id="PRO_5013092949" evidence="1">
    <location>
        <begin position="23"/>
        <end position="77"/>
    </location>
</feature>
<dbReference type="RefSeq" id="WP_077542876.1">
    <property type="nucleotide sequence ID" value="NZ_MLHN01000018.1"/>
</dbReference>
<evidence type="ECO:0000313" key="3">
    <source>
        <dbReference type="Proteomes" id="UP000188481"/>
    </source>
</evidence>
<evidence type="ECO:0000256" key="1">
    <source>
        <dbReference type="SAM" id="SignalP"/>
    </source>
</evidence>
<gene>
    <name evidence="2" type="ORF">BKK54_09575</name>
</gene>
<keyword evidence="1" id="KW-0732">Signal</keyword>
<evidence type="ECO:0000313" key="2">
    <source>
        <dbReference type="EMBL" id="OOF49159.1"/>
    </source>
</evidence>
<sequence length="77" mass="8730">MRKLGKLMLLVFGVVASSVALADWEYATNIGESDTGDVFYTRCYYETLGGFKVSIVVKGFCPMSIEVDPERNKWRRN</sequence>
<keyword evidence="3" id="KW-1185">Reference proteome</keyword>
<dbReference type="EMBL" id="MLHN01000018">
    <property type="protein sequence ID" value="OOF49159.1"/>
    <property type="molecule type" value="Genomic_DNA"/>
</dbReference>
<protein>
    <submittedName>
        <fullName evidence="2">Uncharacterized protein</fullName>
    </submittedName>
</protein>
<reference evidence="2 3" key="1">
    <citation type="submission" date="2016-10" db="EMBL/GenBank/DDBJ databases">
        <title>Rodentibacter gen. nov. and new species.</title>
        <authorList>
            <person name="Christensen H."/>
        </authorList>
    </citation>
    <scope>NUCLEOTIDE SEQUENCE [LARGE SCALE GENOMIC DNA]</scope>
    <source>
        <strain evidence="3">ppn416</strain>
    </source>
</reference>
<name>A0A1V3J303_9PAST</name>
<comment type="caution">
    <text evidence="2">The sequence shown here is derived from an EMBL/GenBank/DDBJ whole genome shotgun (WGS) entry which is preliminary data.</text>
</comment>
<feature type="signal peptide" evidence="1">
    <location>
        <begin position="1"/>
        <end position="22"/>
    </location>
</feature>
<proteinExistence type="predicted"/>
<organism evidence="2 3">
    <name type="scientific">Rodentibacter genomosp. 1</name>
    <dbReference type="NCBI Taxonomy" id="1908264"/>
    <lineage>
        <taxon>Bacteria</taxon>
        <taxon>Pseudomonadati</taxon>
        <taxon>Pseudomonadota</taxon>
        <taxon>Gammaproteobacteria</taxon>
        <taxon>Pasteurellales</taxon>
        <taxon>Pasteurellaceae</taxon>
        <taxon>Rodentibacter</taxon>
    </lineage>
</organism>
<dbReference type="AlphaFoldDB" id="A0A1V3J303"/>